<dbReference type="InterPro" id="IPR014284">
    <property type="entry name" value="RNA_pol_sigma-70_dom"/>
</dbReference>
<protein>
    <submittedName>
        <fullName evidence="8">Sigma-70 family RNA polymerase sigma factor</fullName>
    </submittedName>
</protein>
<evidence type="ECO:0000259" key="6">
    <source>
        <dbReference type="Pfam" id="PF04542"/>
    </source>
</evidence>
<keyword evidence="4" id="KW-0238">DNA-binding</keyword>
<evidence type="ECO:0000256" key="2">
    <source>
        <dbReference type="ARBA" id="ARBA00023015"/>
    </source>
</evidence>
<dbReference type="Gene3D" id="1.10.10.10">
    <property type="entry name" value="Winged helix-like DNA-binding domain superfamily/Winged helix DNA-binding domain"/>
    <property type="match status" value="1"/>
</dbReference>
<comment type="similarity">
    <text evidence="1">Belongs to the sigma-70 factor family. ECF subfamily.</text>
</comment>
<dbReference type="InterPro" id="IPR013249">
    <property type="entry name" value="RNA_pol_sigma70_r4_t2"/>
</dbReference>
<dbReference type="Gene3D" id="1.10.1740.10">
    <property type="match status" value="1"/>
</dbReference>
<dbReference type="Pfam" id="PF04542">
    <property type="entry name" value="Sigma70_r2"/>
    <property type="match status" value="1"/>
</dbReference>
<dbReference type="EMBL" id="SEWF01000049">
    <property type="protein sequence ID" value="RYU93295.1"/>
    <property type="molecule type" value="Genomic_DNA"/>
</dbReference>
<reference evidence="8 9" key="1">
    <citation type="submission" date="2019-02" db="EMBL/GenBank/DDBJ databases">
        <title>Bacterial novel species Emticicia sp. 17J42-9 isolated from soil.</title>
        <authorList>
            <person name="Jung H.-Y."/>
        </authorList>
    </citation>
    <scope>NUCLEOTIDE SEQUENCE [LARGE SCALE GENOMIC DNA]</scope>
    <source>
        <strain evidence="8 9">17J42-9</strain>
    </source>
</reference>
<name>A0A4Q5LUT1_9BACT</name>
<dbReference type="GO" id="GO:0016987">
    <property type="term" value="F:sigma factor activity"/>
    <property type="evidence" value="ECO:0007669"/>
    <property type="project" value="UniProtKB-KW"/>
</dbReference>
<proteinExistence type="inferred from homology"/>
<dbReference type="PANTHER" id="PTHR43133:SF8">
    <property type="entry name" value="RNA POLYMERASE SIGMA FACTOR HI_1459-RELATED"/>
    <property type="match status" value="1"/>
</dbReference>
<dbReference type="InterPro" id="IPR007627">
    <property type="entry name" value="RNA_pol_sigma70_r2"/>
</dbReference>
<dbReference type="GO" id="GO:0006352">
    <property type="term" value="P:DNA-templated transcription initiation"/>
    <property type="evidence" value="ECO:0007669"/>
    <property type="project" value="InterPro"/>
</dbReference>
<keyword evidence="2" id="KW-0805">Transcription regulation</keyword>
<dbReference type="InterPro" id="IPR013325">
    <property type="entry name" value="RNA_pol_sigma_r2"/>
</dbReference>
<evidence type="ECO:0000256" key="4">
    <source>
        <dbReference type="ARBA" id="ARBA00023125"/>
    </source>
</evidence>
<dbReference type="SUPFAM" id="SSF88659">
    <property type="entry name" value="Sigma3 and sigma4 domains of RNA polymerase sigma factors"/>
    <property type="match status" value="1"/>
</dbReference>
<dbReference type="InterPro" id="IPR039425">
    <property type="entry name" value="RNA_pol_sigma-70-like"/>
</dbReference>
<keyword evidence="5" id="KW-0804">Transcription</keyword>
<evidence type="ECO:0000256" key="1">
    <source>
        <dbReference type="ARBA" id="ARBA00010641"/>
    </source>
</evidence>
<dbReference type="InterPro" id="IPR036388">
    <property type="entry name" value="WH-like_DNA-bd_sf"/>
</dbReference>
<dbReference type="OrthoDB" id="1116873at2"/>
<evidence type="ECO:0000259" key="7">
    <source>
        <dbReference type="Pfam" id="PF08281"/>
    </source>
</evidence>
<dbReference type="AlphaFoldDB" id="A0A4Q5LUT1"/>
<dbReference type="InterPro" id="IPR013324">
    <property type="entry name" value="RNA_pol_sigma_r3/r4-like"/>
</dbReference>
<feature type="domain" description="RNA polymerase sigma-70 region 2" evidence="6">
    <location>
        <begin position="32"/>
        <end position="97"/>
    </location>
</feature>
<dbReference type="Pfam" id="PF08281">
    <property type="entry name" value="Sigma70_r4_2"/>
    <property type="match status" value="1"/>
</dbReference>
<gene>
    <name evidence="8" type="ORF">EWM59_22855</name>
</gene>
<dbReference type="GO" id="GO:0003677">
    <property type="term" value="F:DNA binding"/>
    <property type="evidence" value="ECO:0007669"/>
    <property type="project" value="UniProtKB-KW"/>
</dbReference>
<evidence type="ECO:0000256" key="5">
    <source>
        <dbReference type="ARBA" id="ARBA00023163"/>
    </source>
</evidence>
<feature type="domain" description="RNA polymerase sigma factor 70 region 4 type 2" evidence="7">
    <location>
        <begin position="131"/>
        <end position="183"/>
    </location>
</feature>
<evidence type="ECO:0000256" key="3">
    <source>
        <dbReference type="ARBA" id="ARBA00023082"/>
    </source>
</evidence>
<evidence type="ECO:0000313" key="8">
    <source>
        <dbReference type="EMBL" id="RYU93295.1"/>
    </source>
</evidence>
<dbReference type="RefSeq" id="WP_130023576.1">
    <property type="nucleotide sequence ID" value="NZ_SEWF01000049.1"/>
</dbReference>
<sequence length="191" mass="22669">MQFFKRKSKPQTDAEYIAAYQFSGDLNVLGELYERNMEMVFAVCYKYLRDEEESKDATMEIFEQLINDLKKHQVSNFKSWLHSVARNYCLMQLRSRKIEAGDLEISDEDFVENEPVLHLIDEEINLEGDLQKLENCIGKLDREQKSCIELFYLQEKCYKEIVDKTGFDMNKVKSYIQNGKRNLKICMEKNQ</sequence>
<keyword evidence="3" id="KW-0731">Sigma factor</keyword>
<keyword evidence="9" id="KW-1185">Reference proteome</keyword>
<organism evidence="8 9">
    <name type="scientific">Emticicia agri</name>
    <dbReference type="NCBI Taxonomy" id="2492393"/>
    <lineage>
        <taxon>Bacteria</taxon>
        <taxon>Pseudomonadati</taxon>
        <taxon>Bacteroidota</taxon>
        <taxon>Cytophagia</taxon>
        <taxon>Cytophagales</taxon>
        <taxon>Leadbetterellaceae</taxon>
        <taxon>Emticicia</taxon>
    </lineage>
</organism>
<dbReference type="SUPFAM" id="SSF88946">
    <property type="entry name" value="Sigma2 domain of RNA polymerase sigma factors"/>
    <property type="match status" value="1"/>
</dbReference>
<comment type="caution">
    <text evidence="8">The sequence shown here is derived from an EMBL/GenBank/DDBJ whole genome shotgun (WGS) entry which is preliminary data.</text>
</comment>
<accession>A0A4Q5LUT1</accession>
<dbReference type="PANTHER" id="PTHR43133">
    <property type="entry name" value="RNA POLYMERASE ECF-TYPE SIGMA FACTO"/>
    <property type="match status" value="1"/>
</dbReference>
<dbReference type="Proteomes" id="UP000293162">
    <property type="component" value="Unassembled WGS sequence"/>
</dbReference>
<dbReference type="NCBIfam" id="TIGR02937">
    <property type="entry name" value="sigma70-ECF"/>
    <property type="match status" value="1"/>
</dbReference>
<evidence type="ECO:0000313" key="9">
    <source>
        <dbReference type="Proteomes" id="UP000293162"/>
    </source>
</evidence>